<dbReference type="Proteomes" id="UP000001194">
    <property type="component" value="Unassembled WGS sequence"/>
</dbReference>
<dbReference type="AlphaFoldDB" id="B0DXS6"/>
<accession>B0DXS6</accession>
<evidence type="ECO:0000313" key="1">
    <source>
        <dbReference type="EMBL" id="EDR00516.1"/>
    </source>
</evidence>
<dbReference type="RefSeq" id="XP_001888743.1">
    <property type="nucleotide sequence ID" value="XM_001888708.1"/>
</dbReference>
<keyword evidence="2" id="KW-1185">Reference proteome</keyword>
<reference evidence="1 2" key="1">
    <citation type="journal article" date="2008" name="Nature">
        <title>The genome of Laccaria bicolor provides insights into mycorrhizal symbiosis.</title>
        <authorList>
            <person name="Martin F."/>
            <person name="Aerts A."/>
            <person name="Ahren D."/>
            <person name="Brun A."/>
            <person name="Danchin E.G.J."/>
            <person name="Duchaussoy F."/>
            <person name="Gibon J."/>
            <person name="Kohler A."/>
            <person name="Lindquist E."/>
            <person name="Pereda V."/>
            <person name="Salamov A."/>
            <person name="Shapiro H.J."/>
            <person name="Wuyts J."/>
            <person name="Blaudez D."/>
            <person name="Buee M."/>
            <person name="Brokstein P."/>
            <person name="Canbaeck B."/>
            <person name="Cohen D."/>
            <person name="Courty P.E."/>
            <person name="Coutinho P.M."/>
            <person name="Delaruelle C."/>
            <person name="Detter J.C."/>
            <person name="Deveau A."/>
            <person name="DiFazio S."/>
            <person name="Duplessis S."/>
            <person name="Fraissinet-Tachet L."/>
            <person name="Lucic E."/>
            <person name="Frey-Klett P."/>
            <person name="Fourrey C."/>
            <person name="Feussner I."/>
            <person name="Gay G."/>
            <person name="Grimwood J."/>
            <person name="Hoegger P.J."/>
            <person name="Jain P."/>
            <person name="Kilaru S."/>
            <person name="Labbe J."/>
            <person name="Lin Y.C."/>
            <person name="Legue V."/>
            <person name="Le Tacon F."/>
            <person name="Marmeisse R."/>
            <person name="Melayah D."/>
            <person name="Montanini B."/>
            <person name="Muratet M."/>
            <person name="Nehls U."/>
            <person name="Niculita-Hirzel H."/>
            <person name="Oudot-Le Secq M.P."/>
            <person name="Peter M."/>
            <person name="Quesneville H."/>
            <person name="Rajashekar B."/>
            <person name="Reich M."/>
            <person name="Rouhier N."/>
            <person name="Schmutz J."/>
            <person name="Yin T."/>
            <person name="Chalot M."/>
            <person name="Henrissat B."/>
            <person name="Kuees U."/>
            <person name="Lucas S."/>
            <person name="Van de Peer Y."/>
            <person name="Podila G.K."/>
            <person name="Polle A."/>
            <person name="Pukkila P.J."/>
            <person name="Richardson P.M."/>
            <person name="Rouze P."/>
            <person name="Sanders I.R."/>
            <person name="Stajich J.E."/>
            <person name="Tunlid A."/>
            <person name="Tuskan G."/>
            <person name="Grigoriev I.V."/>
        </authorList>
    </citation>
    <scope>NUCLEOTIDE SEQUENCE [LARGE SCALE GENOMIC DNA]</scope>
    <source>
        <strain evidence="2">S238N-H82 / ATCC MYA-4686</strain>
    </source>
</reference>
<dbReference type="EMBL" id="DS547148">
    <property type="protein sequence ID" value="EDR00516.1"/>
    <property type="molecule type" value="Genomic_DNA"/>
</dbReference>
<protein>
    <submittedName>
        <fullName evidence="1">Predicted protein</fullName>
    </submittedName>
</protein>
<proteinExistence type="predicted"/>
<dbReference type="InParanoid" id="B0DXS6"/>
<gene>
    <name evidence="1" type="ORF">LACBIDRAFT_334007</name>
</gene>
<dbReference type="KEGG" id="lbc:LACBIDRAFT_334007"/>
<evidence type="ECO:0000313" key="2">
    <source>
        <dbReference type="Proteomes" id="UP000001194"/>
    </source>
</evidence>
<sequence>MLATTSRQMFEKPYRSDLFGFGVRHKQTHVGLERESSCSNVSQSALTSTNCTGELIFDACRPHYRIGQGIQEKIVDPLVEMGENYYVFLGITCLKMGGGSRGESTLHRSIKEKFEAIKVVEGYIFTFVRARGGDL</sequence>
<name>B0DXS6_LACBS</name>
<dbReference type="GeneID" id="6084447"/>
<dbReference type="HOGENOM" id="CLU_1886130_0_0_1"/>
<organism evidence="2">
    <name type="scientific">Laccaria bicolor (strain S238N-H82 / ATCC MYA-4686)</name>
    <name type="common">Bicoloured deceiver</name>
    <name type="synonym">Laccaria laccata var. bicolor</name>
    <dbReference type="NCBI Taxonomy" id="486041"/>
    <lineage>
        <taxon>Eukaryota</taxon>
        <taxon>Fungi</taxon>
        <taxon>Dikarya</taxon>
        <taxon>Basidiomycota</taxon>
        <taxon>Agaricomycotina</taxon>
        <taxon>Agaricomycetes</taxon>
        <taxon>Agaricomycetidae</taxon>
        <taxon>Agaricales</taxon>
        <taxon>Agaricineae</taxon>
        <taxon>Hydnangiaceae</taxon>
        <taxon>Laccaria</taxon>
    </lineage>
</organism>